<organism evidence="1 2">
    <name type="scientific">Ooceraea biroi</name>
    <name type="common">Clonal raider ant</name>
    <name type="synonym">Cerapachys biroi</name>
    <dbReference type="NCBI Taxonomy" id="2015173"/>
    <lineage>
        <taxon>Eukaryota</taxon>
        <taxon>Metazoa</taxon>
        <taxon>Ecdysozoa</taxon>
        <taxon>Arthropoda</taxon>
        <taxon>Hexapoda</taxon>
        <taxon>Insecta</taxon>
        <taxon>Pterygota</taxon>
        <taxon>Neoptera</taxon>
        <taxon>Endopterygota</taxon>
        <taxon>Hymenoptera</taxon>
        <taxon>Apocrita</taxon>
        <taxon>Aculeata</taxon>
        <taxon>Formicoidea</taxon>
        <taxon>Formicidae</taxon>
        <taxon>Dorylinae</taxon>
        <taxon>Ooceraea</taxon>
    </lineage>
</organism>
<dbReference type="PROSITE" id="PS51257">
    <property type="entry name" value="PROKAR_LIPOPROTEIN"/>
    <property type="match status" value="1"/>
</dbReference>
<keyword evidence="2" id="KW-1185">Reference proteome</keyword>
<evidence type="ECO:0000313" key="1">
    <source>
        <dbReference type="EMBL" id="EZA52642.1"/>
    </source>
</evidence>
<dbReference type="Proteomes" id="UP000053097">
    <property type="component" value="Unassembled WGS sequence"/>
</dbReference>
<protein>
    <submittedName>
        <fullName evidence="1">Uncharacterized protein</fullName>
    </submittedName>
</protein>
<proteinExistence type="predicted"/>
<dbReference type="EMBL" id="KK107323">
    <property type="protein sequence ID" value="EZA52642.1"/>
    <property type="molecule type" value="Genomic_DNA"/>
</dbReference>
<accession>A0A026W986</accession>
<gene>
    <name evidence="1" type="ORF">X777_08125</name>
</gene>
<reference evidence="1 2" key="1">
    <citation type="journal article" date="2014" name="Curr. Biol.">
        <title>The genome of the clonal raider ant Cerapachys biroi.</title>
        <authorList>
            <person name="Oxley P.R."/>
            <person name="Ji L."/>
            <person name="Fetter-Pruneda I."/>
            <person name="McKenzie S.K."/>
            <person name="Li C."/>
            <person name="Hu H."/>
            <person name="Zhang G."/>
            <person name="Kronauer D.J."/>
        </authorList>
    </citation>
    <scope>NUCLEOTIDE SEQUENCE [LARGE SCALE GENOMIC DNA]</scope>
</reference>
<dbReference type="AlphaFoldDB" id="A0A026W986"/>
<sequence>MLKNATVPTTATSNGATACGVSVRARMRLPMSDYVRGRTTSLPTRKCLRRRDEEACGCAVKRGKGALSGKNGNFLCTTTCSGNSYPFHRAPCPSGYATTVRDKLAGIGFTLATVNPLGAQFLGHGGADLAITVFRANKRESRLVRYENTVSLPDIDDSTKATVCEINGTTRNRSIARM</sequence>
<evidence type="ECO:0000313" key="2">
    <source>
        <dbReference type="Proteomes" id="UP000053097"/>
    </source>
</evidence>
<name>A0A026W986_OOCBI</name>